<gene>
    <name evidence="1" type="ORF">YBN1229_v1_1869</name>
</gene>
<proteinExistence type="predicted"/>
<dbReference type="KEGG" id="fil:BN1229_v1_1866"/>
<protein>
    <submittedName>
        <fullName evidence="1">Uncharacterized protein</fullName>
    </submittedName>
</protein>
<evidence type="ECO:0000313" key="1">
    <source>
        <dbReference type="EMBL" id="CPR18793.1"/>
    </source>
</evidence>
<reference evidence="2" key="1">
    <citation type="submission" date="2015-02" db="EMBL/GenBank/DDBJ databases">
        <authorList>
            <person name="Chooi Y.-H."/>
        </authorList>
    </citation>
    <scope>NUCLEOTIDE SEQUENCE [LARGE SCALE GENOMIC DNA]</scope>
    <source>
        <strain evidence="2">strain Y</strain>
    </source>
</reference>
<name>A0A0D6JEZ2_9HYPH</name>
<keyword evidence="2" id="KW-1185">Reference proteome</keyword>
<organism evidence="1 2">
    <name type="scientific">Candidatus Filomicrobium marinum</name>
    <dbReference type="NCBI Taxonomy" id="1608628"/>
    <lineage>
        <taxon>Bacteria</taxon>
        <taxon>Pseudomonadati</taxon>
        <taxon>Pseudomonadota</taxon>
        <taxon>Alphaproteobacteria</taxon>
        <taxon>Hyphomicrobiales</taxon>
        <taxon>Hyphomicrobiaceae</taxon>
        <taxon>Filomicrobium</taxon>
    </lineage>
</organism>
<dbReference type="AlphaFoldDB" id="A0A0D6JEZ2"/>
<dbReference type="KEGG" id="fiy:BN1229_v1_1869"/>
<dbReference type="Proteomes" id="UP000033187">
    <property type="component" value="Chromosome 1"/>
</dbReference>
<evidence type="ECO:0000313" key="2">
    <source>
        <dbReference type="Proteomes" id="UP000033187"/>
    </source>
</evidence>
<sequence>MFVEFEACLVIVTARCVVVERPDTTWLMDQMANWRRFVGPDAFDATPIPILPPLFGIEMSIIIERSDKLVATVSTAVGKIWVSGEFQANMLQRHWRTSQ</sequence>
<dbReference type="EMBL" id="LN829119">
    <property type="protein sequence ID" value="CPR18793.1"/>
    <property type="molecule type" value="Genomic_DNA"/>
</dbReference>
<accession>A0A0D6JEZ2</accession>